<reference evidence="2" key="2">
    <citation type="journal article" date="2014" name="PLoS ONE">
        <title>Genome and Transcriptome Analysis of the Fungal Pathogen Fusarium oxysporum f. sp. cubense Causing Banana Vascular Wilt Disease.</title>
        <authorList>
            <person name="Guo L."/>
            <person name="Han L."/>
            <person name="Yang L."/>
            <person name="Zeng H."/>
            <person name="Fan D."/>
            <person name="Zhu Y."/>
            <person name="Feng Y."/>
            <person name="Wang G."/>
            <person name="Peng C."/>
            <person name="Jiang X."/>
            <person name="Zhou D."/>
            <person name="Ni P."/>
            <person name="Liang C."/>
            <person name="Liu L."/>
            <person name="Wang J."/>
            <person name="Mao C."/>
            <person name="Fang X."/>
            <person name="Peng M."/>
            <person name="Huang J."/>
        </authorList>
    </citation>
    <scope>NUCLEOTIDE SEQUENCE [LARGE SCALE GENOMIC DNA]</scope>
    <source>
        <strain evidence="2">race 1</strain>
    </source>
</reference>
<protein>
    <submittedName>
        <fullName evidence="1">Uncharacterized protein</fullName>
    </submittedName>
</protein>
<evidence type="ECO:0000313" key="1">
    <source>
        <dbReference type="EMBL" id="ENH61030.1"/>
    </source>
</evidence>
<reference evidence="2" key="1">
    <citation type="submission" date="2012-09" db="EMBL/GenBank/DDBJ databases">
        <title>Genome sequencing and comparative transcriptomics of race 1 and race 4 of banana pathogen: Fusarium oxysporum f. sp. cubense.</title>
        <authorList>
            <person name="Fang X."/>
            <person name="Huang J."/>
        </authorList>
    </citation>
    <scope>NUCLEOTIDE SEQUENCE [LARGE SCALE GENOMIC DNA]</scope>
    <source>
        <strain evidence="2">race 1</strain>
    </source>
</reference>
<proteinExistence type="predicted"/>
<dbReference type="VEuPathDB" id="FungiDB:FOC1_g10015836"/>
<dbReference type="OrthoDB" id="2544694at2759"/>
<name>N4TTU3_FUSC1</name>
<accession>N4TTU3</accession>
<dbReference type="Proteomes" id="UP000016928">
    <property type="component" value="Unassembled WGS sequence"/>
</dbReference>
<dbReference type="EMBL" id="KB731261">
    <property type="protein sequence ID" value="ENH61030.1"/>
    <property type="molecule type" value="Genomic_DNA"/>
</dbReference>
<sequence>MCVMVQMLMLAHTSPSVSPWRANSSVVVSENADIIRDGDAFAQHTKSYAFAPILVFKTGPEANKNETRHSVTLIPAFTAQIAINDPLVITSNLLNIPFLPKAGTLISEPGYEPPLEATFIHGSDFIRRDPDGQWVKLEVTSVARDTSGSLLRFSYNGVVNMAGDEGKVIRGDTNATTTGFGNAFVQIRFETDAPGLKLLQDKLYVGSGRFVIEEDRPVIVEYKISEFSKSICVWGPRNKPHIDTSKFLVRMSTTSRVPPS</sequence>
<dbReference type="Pfam" id="PF11578">
    <property type="entry name" value="DUF3237"/>
    <property type="match status" value="1"/>
</dbReference>
<dbReference type="AlphaFoldDB" id="N4TTU3"/>
<gene>
    <name evidence="1" type="ORF">FOC1_g10015836</name>
</gene>
<dbReference type="OMA" id="KSICVWG"/>
<dbReference type="Gene3D" id="2.40.160.20">
    <property type="match status" value="1"/>
</dbReference>
<organism evidence="1 2">
    <name type="scientific">Fusarium oxysporum f. sp. cubense (strain race 1)</name>
    <name type="common">Panama disease fungus</name>
    <dbReference type="NCBI Taxonomy" id="1229664"/>
    <lineage>
        <taxon>Eukaryota</taxon>
        <taxon>Fungi</taxon>
        <taxon>Dikarya</taxon>
        <taxon>Ascomycota</taxon>
        <taxon>Pezizomycotina</taxon>
        <taxon>Sordariomycetes</taxon>
        <taxon>Hypocreomycetidae</taxon>
        <taxon>Hypocreales</taxon>
        <taxon>Nectriaceae</taxon>
        <taxon>Fusarium</taxon>
        <taxon>Fusarium oxysporum species complex</taxon>
    </lineage>
</organism>
<dbReference type="HOGENOM" id="CLU_1069725_0_0_1"/>
<evidence type="ECO:0000313" key="2">
    <source>
        <dbReference type="Proteomes" id="UP000016928"/>
    </source>
</evidence>